<protein>
    <recommendedName>
        <fullName evidence="1">Aminoglycoside phosphotransferase domain-containing protein</fullName>
    </recommendedName>
</protein>
<evidence type="ECO:0000313" key="2">
    <source>
        <dbReference type="EMBL" id="EPQ53774.1"/>
    </source>
</evidence>
<dbReference type="HOGENOM" id="CLU_069864_1_0_1"/>
<dbReference type="InterPro" id="IPR011009">
    <property type="entry name" value="Kinase-like_dom_sf"/>
</dbReference>
<dbReference type="SUPFAM" id="SSF56112">
    <property type="entry name" value="Protein kinase-like (PK-like)"/>
    <property type="match status" value="1"/>
</dbReference>
<feature type="domain" description="Aminoglycoside phosphotransferase" evidence="1">
    <location>
        <begin position="123"/>
        <end position="178"/>
    </location>
</feature>
<dbReference type="Pfam" id="PF01636">
    <property type="entry name" value="APH"/>
    <property type="match status" value="1"/>
</dbReference>
<dbReference type="AlphaFoldDB" id="S7RM34"/>
<gene>
    <name evidence="2" type="ORF">GLOTRDRAFT_44816</name>
</gene>
<organism evidence="2 3">
    <name type="scientific">Gloeophyllum trabeum (strain ATCC 11539 / FP-39264 / Madison 617)</name>
    <name type="common">Brown rot fungus</name>
    <dbReference type="NCBI Taxonomy" id="670483"/>
    <lineage>
        <taxon>Eukaryota</taxon>
        <taxon>Fungi</taxon>
        <taxon>Dikarya</taxon>
        <taxon>Basidiomycota</taxon>
        <taxon>Agaricomycotina</taxon>
        <taxon>Agaricomycetes</taxon>
        <taxon>Gloeophyllales</taxon>
        <taxon>Gloeophyllaceae</taxon>
        <taxon>Gloeophyllum</taxon>
    </lineage>
</organism>
<name>S7RM34_GLOTA</name>
<dbReference type="eggNOG" id="ENOG502RVD2">
    <property type="taxonomic scope" value="Eukaryota"/>
</dbReference>
<sequence length="226" mass="25620">MEEGCIMITHEKKYYIRCETFVKRNLVSNEYLTNFKGETVVPRLVMERLKNEVAALRYVRENTNIPVPAVRCAFEVAMARLSEEQKQVVMPELEEYVESLHKITSRQMGGIGGVTCLPYRVDAALKPHASVQFERADTPEFVLCHNALSQHNVLVNEKTLKITGIIDWEYAGFYPPEFEGKFYKRPSPSAALEGEVDDVPMLLGLVDEVAEEIVPGAPHGHIYSVY</sequence>
<dbReference type="KEGG" id="gtr:GLOTRDRAFT_44816"/>
<dbReference type="OMA" id="PHEWQHS"/>
<reference evidence="2 3" key="1">
    <citation type="journal article" date="2012" name="Science">
        <title>The Paleozoic origin of enzymatic lignin decomposition reconstructed from 31 fungal genomes.</title>
        <authorList>
            <person name="Floudas D."/>
            <person name="Binder M."/>
            <person name="Riley R."/>
            <person name="Barry K."/>
            <person name="Blanchette R.A."/>
            <person name="Henrissat B."/>
            <person name="Martinez A.T."/>
            <person name="Otillar R."/>
            <person name="Spatafora J.W."/>
            <person name="Yadav J.S."/>
            <person name="Aerts A."/>
            <person name="Benoit I."/>
            <person name="Boyd A."/>
            <person name="Carlson A."/>
            <person name="Copeland A."/>
            <person name="Coutinho P.M."/>
            <person name="de Vries R.P."/>
            <person name="Ferreira P."/>
            <person name="Findley K."/>
            <person name="Foster B."/>
            <person name="Gaskell J."/>
            <person name="Glotzer D."/>
            <person name="Gorecki P."/>
            <person name="Heitman J."/>
            <person name="Hesse C."/>
            <person name="Hori C."/>
            <person name="Igarashi K."/>
            <person name="Jurgens J.A."/>
            <person name="Kallen N."/>
            <person name="Kersten P."/>
            <person name="Kohler A."/>
            <person name="Kuees U."/>
            <person name="Kumar T.K.A."/>
            <person name="Kuo A."/>
            <person name="LaButti K."/>
            <person name="Larrondo L.F."/>
            <person name="Lindquist E."/>
            <person name="Ling A."/>
            <person name="Lombard V."/>
            <person name="Lucas S."/>
            <person name="Lundell T."/>
            <person name="Martin R."/>
            <person name="McLaughlin D.J."/>
            <person name="Morgenstern I."/>
            <person name="Morin E."/>
            <person name="Murat C."/>
            <person name="Nagy L.G."/>
            <person name="Nolan M."/>
            <person name="Ohm R.A."/>
            <person name="Patyshakuliyeva A."/>
            <person name="Rokas A."/>
            <person name="Ruiz-Duenas F.J."/>
            <person name="Sabat G."/>
            <person name="Salamov A."/>
            <person name="Samejima M."/>
            <person name="Schmutz J."/>
            <person name="Slot J.C."/>
            <person name="St John F."/>
            <person name="Stenlid J."/>
            <person name="Sun H."/>
            <person name="Sun S."/>
            <person name="Syed K."/>
            <person name="Tsang A."/>
            <person name="Wiebenga A."/>
            <person name="Young D."/>
            <person name="Pisabarro A."/>
            <person name="Eastwood D.C."/>
            <person name="Martin F."/>
            <person name="Cullen D."/>
            <person name="Grigoriev I.V."/>
            <person name="Hibbett D.S."/>
        </authorList>
    </citation>
    <scope>NUCLEOTIDE SEQUENCE [LARGE SCALE GENOMIC DNA]</scope>
    <source>
        <strain evidence="2 3">ATCC 11539</strain>
    </source>
</reference>
<dbReference type="Gene3D" id="3.90.1200.10">
    <property type="match status" value="1"/>
</dbReference>
<dbReference type="STRING" id="670483.S7RM34"/>
<accession>S7RM34</accession>
<dbReference type="EMBL" id="KB469305">
    <property type="protein sequence ID" value="EPQ53774.1"/>
    <property type="molecule type" value="Genomic_DNA"/>
</dbReference>
<dbReference type="PANTHER" id="PTHR21310:SF15">
    <property type="entry name" value="AMINOGLYCOSIDE PHOSPHOTRANSFERASE DOMAIN-CONTAINING PROTEIN"/>
    <property type="match status" value="1"/>
</dbReference>
<dbReference type="GeneID" id="19306307"/>
<dbReference type="CDD" id="cd05120">
    <property type="entry name" value="APH_ChoK_like"/>
    <property type="match status" value="1"/>
</dbReference>
<dbReference type="RefSeq" id="XP_007867711.1">
    <property type="nucleotide sequence ID" value="XM_007869520.1"/>
</dbReference>
<dbReference type="InterPro" id="IPR051678">
    <property type="entry name" value="AGP_Transferase"/>
</dbReference>
<dbReference type="Proteomes" id="UP000030669">
    <property type="component" value="Unassembled WGS sequence"/>
</dbReference>
<dbReference type="OrthoDB" id="8300194at2759"/>
<proteinExistence type="predicted"/>
<dbReference type="PANTHER" id="PTHR21310">
    <property type="entry name" value="AMINOGLYCOSIDE PHOSPHOTRANSFERASE-RELATED-RELATED"/>
    <property type="match status" value="1"/>
</dbReference>
<keyword evidence="3" id="KW-1185">Reference proteome</keyword>
<evidence type="ECO:0000259" key="1">
    <source>
        <dbReference type="Pfam" id="PF01636"/>
    </source>
</evidence>
<dbReference type="InterPro" id="IPR002575">
    <property type="entry name" value="Aminoglycoside_PTrfase"/>
</dbReference>
<evidence type="ECO:0000313" key="3">
    <source>
        <dbReference type="Proteomes" id="UP000030669"/>
    </source>
</evidence>